<dbReference type="EMBL" id="JAEVFJ010000017">
    <property type="protein sequence ID" value="KAH8099955.1"/>
    <property type="molecule type" value="Genomic_DNA"/>
</dbReference>
<protein>
    <submittedName>
        <fullName evidence="2">Uncharacterized protein</fullName>
    </submittedName>
</protein>
<evidence type="ECO:0000256" key="1">
    <source>
        <dbReference type="SAM" id="MobiDB-lite"/>
    </source>
</evidence>
<accession>A0A8K0XPC5</accession>
<gene>
    <name evidence="2" type="ORF">BXZ70DRAFT_1000522</name>
</gene>
<feature type="region of interest" description="Disordered" evidence="1">
    <location>
        <begin position="34"/>
        <end position="112"/>
    </location>
</feature>
<reference evidence="2" key="1">
    <citation type="journal article" date="2021" name="New Phytol.">
        <title>Evolutionary innovations through gain and loss of genes in the ectomycorrhizal Boletales.</title>
        <authorList>
            <person name="Wu G."/>
            <person name="Miyauchi S."/>
            <person name="Morin E."/>
            <person name="Kuo A."/>
            <person name="Drula E."/>
            <person name="Varga T."/>
            <person name="Kohler A."/>
            <person name="Feng B."/>
            <person name="Cao Y."/>
            <person name="Lipzen A."/>
            <person name="Daum C."/>
            <person name="Hundley H."/>
            <person name="Pangilinan J."/>
            <person name="Johnson J."/>
            <person name="Barry K."/>
            <person name="LaButti K."/>
            <person name="Ng V."/>
            <person name="Ahrendt S."/>
            <person name="Min B."/>
            <person name="Choi I.G."/>
            <person name="Park H."/>
            <person name="Plett J.M."/>
            <person name="Magnuson J."/>
            <person name="Spatafora J.W."/>
            <person name="Nagy L.G."/>
            <person name="Henrissat B."/>
            <person name="Grigoriev I.V."/>
            <person name="Yang Z.L."/>
            <person name="Xu J."/>
            <person name="Martin F.M."/>
        </authorList>
    </citation>
    <scope>NUCLEOTIDE SEQUENCE</scope>
    <source>
        <strain evidence="2">KKN 215</strain>
    </source>
</reference>
<proteinExistence type="predicted"/>
<dbReference type="OrthoDB" id="3173171at2759"/>
<dbReference type="Proteomes" id="UP000813824">
    <property type="component" value="Unassembled WGS sequence"/>
</dbReference>
<evidence type="ECO:0000313" key="2">
    <source>
        <dbReference type="EMBL" id="KAH8099955.1"/>
    </source>
</evidence>
<dbReference type="AlphaFoldDB" id="A0A8K0XPC5"/>
<name>A0A8K0XPC5_9AGAR</name>
<feature type="region of interest" description="Disordered" evidence="1">
    <location>
        <begin position="174"/>
        <end position="194"/>
    </location>
</feature>
<organism evidence="2 3">
    <name type="scientific">Cristinia sonorae</name>
    <dbReference type="NCBI Taxonomy" id="1940300"/>
    <lineage>
        <taxon>Eukaryota</taxon>
        <taxon>Fungi</taxon>
        <taxon>Dikarya</taxon>
        <taxon>Basidiomycota</taxon>
        <taxon>Agaricomycotina</taxon>
        <taxon>Agaricomycetes</taxon>
        <taxon>Agaricomycetidae</taxon>
        <taxon>Agaricales</taxon>
        <taxon>Pleurotineae</taxon>
        <taxon>Stephanosporaceae</taxon>
        <taxon>Cristinia</taxon>
    </lineage>
</organism>
<feature type="compositionally biased region" description="Basic and acidic residues" evidence="1">
    <location>
        <begin position="34"/>
        <end position="84"/>
    </location>
</feature>
<sequence length="469" mass="52826">MKPAERCKQLEKTLREVQDLLRLRDREIEVLQKERDRILAERDQERNLERERESREREREQEREKDRVREREREREKEKERERQPSTTPTQENGVVRRSKSQAPFSKDTHSVHQTNVPILTVESEQLAQLRSLDVFMTKTDGWSGAQVIQAVEDLNSEITHFAASATESCVFERRGRKNRNSGDGRATPTRQAPTQDMLDTVPWLGPAFAKILAMRDHAQDPMLVQLALQASLATCCARSLSLFCVGFPSKLDGLLSSVFGHMQSSEPQPTSSRWRALTHRSIRSLYPGLEEYAISELVTTMLRWSSSVFILSGCTSAPHNNHPKPPSGKEPIVPVLHAATLRAQLRRIAEAVCKLARVTREEILSTSFEVVSVECGGAFEEESMLNAFSDHHEHLTAVNGNRNGRAGKKGQGGNVLCTTELGLKCTTRKGKSIMAVESDAGEQKEDVFERRMLLPPKVVLDSAVDALD</sequence>
<evidence type="ECO:0000313" key="3">
    <source>
        <dbReference type="Proteomes" id="UP000813824"/>
    </source>
</evidence>
<comment type="caution">
    <text evidence="2">The sequence shown here is derived from an EMBL/GenBank/DDBJ whole genome shotgun (WGS) entry which is preliminary data.</text>
</comment>
<keyword evidence="3" id="KW-1185">Reference proteome</keyword>